<dbReference type="Gene3D" id="1.10.150.280">
    <property type="entry name" value="AF1531-like domain"/>
    <property type="match status" value="1"/>
</dbReference>
<dbReference type="GO" id="GO:0015628">
    <property type="term" value="P:protein secretion by the type II secretion system"/>
    <property type="evidence" value="ECO:0007669"/>
    <property type="project" value="TreeGrafter"/>
</dbReference>
<organism evidence="2 3">
    <name type="scientific">Edwardsiella tarda</name>
    <dbReference type="NCBI Taxonomy" id="636"/>
    <lineage>
        <taxon>Bacteria</taxon>
        <taxon>Pseudomonadati</taxon>
        <taxon>Pseudomonadota</taxon>
        <taxon>Gammaproteobacteria</taxon>
        <taxon>Enterobacterales</taxon>
        <taxon>Hafniaceae</taxon>
        <taxon>Edwardsiella</taxon>
    </lineage>
</organism>
<reference evidence="3" key="1">
    <citation type="submission" date="2017-09" db="EMBL/GenBank/DDBJ databases">
        <title>FDA dAtabase for Regulatory Grade micrObial Sequences (FDA-ARGOS): Supporting development and validation of Infectious Disease Dx tests.</title>
        <authorList>
            <person name="Goldberg B."/>
            <person name="Campos J."/>
            <person name="Tallon L."/>
            <person name="Sadzewicz L."/>
            <person name="Ott S."/>
            <person name="Zhao X."/>
            <person name="Nagaraj S."/>
            <person name="Vavikolanu K."/>
            <person name="Aluvathingal J."/>
            <person name="Nadendla S."/>
            <person name="Geyer C."/>
            <person name="Sichtig H."/>
        </authorList>
    </citation>
    <scope>NUCLEOTIDE SEQUENCE [LARGE SCALE GENOMIC DNA]</scope>
    <source>
        <strain evidence="3">FDAARGOS_370</strain>
    </source>
</reference>
<gene>
    <name evidence="2" type="ORF">CRM76_16230</name>
</gene>
<keyword evidence="1" id="KW-0732">Signal</keyword>
<dbReference type="GO" id="GO:0015627">
    <property type="term" value="C:type II protein secretion system complex"/>
    <property type="evidence" value="ECO:0007669"/>
    <property type="project" value="TreeGrafter"/>
</dbReference>
<dbReference type="Pfam" id="PF12836">
    <property type="entry name" value="HHH_3"/>
    <property type="match status" value="1"/>
</dbReference>
<dbReference type="OrthoDB" id="7510573at2"/>
<feature type="chain" id="PRO_5012563494" evidence="1">
    <location>
        <begin position="26"/>
        <end position="113"/>
    </location>
</feature>
<dbReference type="SUPFAM" id="SSF47781">
    <property type="entry name" value="RuvA domain 2-like"/>
    <property type="match status" value="1"/>
</dbReference>
<dbReference type="PANTHER" id="PTHR21180">
    <property type="entry name" value="ENDONUCLEASE/EXONUCLEASE/PHOSPHATASE FAMILY DOMAIN-CONTAINING PROTEIN 1"/>
    <property type="match status" value="1"/>
</dbReference>
<dbReference type="AlphaFoldDB" id="A0A2A7U4Z4"/>
<evidence type="ECO:0000313" key="3">
    <source>
        <dbReference type="Proteomes" id="UP000219788"/>
    </source>
</evidence>
<accession>A0A2A7U4Z4</accession>
<evidence type="ECO:0000256" key="1">
    <source>
        <dbReference type="SAM" id="SignalP"/>
    </source>
</evidence>
<name>A0A2A7U4Z4_EDWTA</name>
<protein>
    <submittedName>
        <fullName evidence="2">Competence protein</fullName>
    </submittedName>
</protein>
<dbReference type="NCBIfam" id="TIGR00426">
    <property type="entry name" value="competence protein ComEA helix-hairpin-helix repeat region"/>
    <property type="match status" value="1"/>
</dbReference>
<dbReference type="InterPro" id="IPR004509">
    <property type="entry name" value="Competence_ComEA_HhH"/>
</dbReference>
<dbReference type="InterPro" id="IPR051675">
    <property type="entry name" value="Endo/Exo/Phosphatase_dom_1"/>
</dbReference>
<dbReference type="Proteomes" id="UP000219788">
    <property type="component" value="Unassembled WGS sequence"/>
</dbReference>
<dbReference type="RefSeq" id="WP_068869968.1">
    <property type="nucleotide sequence ID" value="NZ_AP028090.1"/>
</dbReference>
<dbReference type="STRING" id="636.AAW15_11580"/>
<comment type="caution">
    <text evidence="2">The sequence shown here is derived from an EMBL/GenBank/DDBJ whole genome shotgun (WGS) entry which is preliminary data.</text>
</comment>
<proteinExistence type="predicted"/>
<dbReference type="EMBL" id="PDDV01000013">
    <property type="protein sequence ID" value="PEH73364.1"/>
    <property type="molecule type" value="Genomic_DNA"/>
</dbReference>
<dbReference type="InterPro" id="IPR010994">
    <property type="entry name" value="RuvA_2-like"/>
</dbReference>
<sequence>MSLFTLLLSSPLWLSLLFFPLRPQAAPVISSTTTTMPASGARGSTAPQGERLNINQASAQALAAGMTGVGLDKAQAIVDFRQQHGAFSSLEQLLQVKGIGRALLEKNRARLAL</sequence>
<evidence type="ECO:0000313" key="2">
    <source>
        <dbReference type="EMBL" id="PEH73364.1"/>
    </source>
</evidence>
<dbReference type="PANTHER" id="PTHR21180:SF32">
    <property type="entry name" value="ENDONUCLEASE_EXONUCLEASE_PHOSPHATASE FAMILY DOMAIN-CONTAINING PROTEIN 1"/>
    <property type="match status" value="1"/>
</dbReference>
<feature type="signal peptide" evidence="1">
    <location>
        <begin position="1"/>
        <end position="25"/>
    </location>
</feature>